<feature type="binding site" evidence="8">
    <location>
        <position position="46"/>
    </location>
    <ligand>
        <name>Zn(2+)</name>
        <dbReference type="ChEBI" id="CHEBI:29105"/>
    </ligand>
</feature>
<dbReference type="InterPro" id="IPR043701">
    <property type="entry name" value="Yju2"/>
</dbReference>
<dbReference type="Proteomes" id="UP001237642">
    <property type="component" value="Unassembled WGS sequence"/>
</dbReference>
<dbReference type="InterPro" id="IPR007590">
    <property type="entry name" value="Saf4/Yju2"/>
</dbReference>
<gene>
    <name evidence="10" type="ORF">POM88_019674</name>
    <name evidence="11" type="ORF">POM88_019683</name>
</gene>
<evidence type="ECO:0000256" key="3">
    <source>
        <dbReference type="ARBA" id="ARBA00022723"/>
    </source>
</evidence>
<dbReference type="PANTHER" id="PTHR12111">
    <property type="entry name" value="SPLICING FACTOR YJU2"/>
    <property type="match status" value="1"/>
</dbReference>
<reference evidence="10" key="2">
    <citation type="submission" date="2023-05" db="EMBL/GenBank/DDBJ databases">
        <authorList>
            <person name="Schelkunov M.I."/>
        </authorList>
    </citation>
    <scope>NUCLEOTIDE SEQUENCE</scope>
    <source>
        <strain evidence="10">Hsosn_3</strain>
        <tissue evidence="10">Leaf</tissue>
    </source>
</reference>
<protein>
    <recommendedName>
        <fullName evidence="8">Splicing factor YJU2</fullName>
    </recommendedName>
</protein>
<name>A0AAD8IA39_9APIA</name>
<keyword evidence="3 8" id="KW-0479">Metal-binding</keyword>
<comment type="function">
    <text evidence="8">Part of the spliceosome which catalyzes two sequential transesterification reactions, first the excision of the non-coding intron from pre-mRNA and then the ligation of the coding exons to form the mature mRNA. Plays a role in stabilizing the structure of the spliceosome catalytic core and docking of the branch helix into the active site, producing 5'-exon and lariat intron-3'-intermediates.</text>
</comment>
<comment type="caution">
    <text evidence="10">The sequence shown here is derived from an EMBL/GenBank/DDBJ whole genome shotgun (WGS) entry which is preliminary data.</text>
</comment>
<organism evidence="10 12">
    <name type="scientific">Heracleum sosnowskyi</name>
    <dbReference type="NCBI Taxonomy" id="360622"/>
    <lineage>
        <taxon>Eukaryota</taxon>
        <taxon>Viridiplantae</taxon>
        <taxon>Streptophyta</taxon>
        <taxon>Embryophyta</taxon>
        <taxon>Tracheophyta</taxon>
        <taxon>Spermatophyta</taxon>
        <taxon>Magnoliopsida</taxon>
        <taxon>eudicotyledons</taxon>
        <taxon>Gunneridae</taxon>
        <taxon>Pentapetalae</taxon>
        <taxon>asterids</taxon>
        <taxon>campanulids</taxon>
        <taxon>Apiales</taxon>
        <taxon>Apiaceae</taxon>
        <taxon>Apioideae</taxon>
        <taxon>apioid superclade</taxon>
        <taxon>Tordylieae</taxon>
        <taxon>Tordyliinae</taxon>
        <taxon>Heracleum</taxon>
    </lineage>
</organism>
<feature type="binding site" evidence="8">
    <location>
        <position position="43"/>
    </location>
    <ligand>
        <name>Zn(2+)</name>
        <dbReference type="ChEBI" id="CHEBI:29105"/>
    </ligand>
</feature>
<keyword evidence="2" id="KW-0507">mRNA processing</keyword>
<keyword evidence="9" id="KW-0175">Coiled coil</keyword>
<reference evidence="10" key="1">
    <citation type="submission" date="2023-02" db="EMBL/GenBank/DDBJ databases">
        <title>Genome of toxic invasive species Heracleum sosnowskyi carries increased number of genes despite the absence of recent whole-genome duplications.</title>
        <authorList>
            <person name="Schelkunov M."/>
            <person name="Shtratnikova V."/>
            <person name="Makarenko M."/>
            <person name="Klepikova A."/>
            <person name="Omelchenko D."/>
            <person name="Novikova G."/>
            <person name="Obukhova E."/>
            <person name="Bogdanov V."/>
            <person name="Penin A."/>
            <person name="Logacheva M."/>
        </authorList>
    </citation>
    <scope>NUCLEOTIDE SEQUENCE</scope>
    <source>
        <strain evidence="10">Hsosn_3</strain>
        <tissue evidence="10">Leaf</tissue>
    </source>
</reference>
<dbReference type="HAMAP" id="MF_03226">
    <property type="entry name" value="YJU2"/>
    <property type="match status" value="1"/>
</dbReference>
<evidence type="ECO:0000256" key="7">
    <source>
        <dbReference type="ARBA" id="ARBA00023242"/>
    </source>
</evidence>
<dbReference type="Pfam" id="PF04502">
    <property type="entry name" value="Saf4_Yju2"/>
    <property type="match status" value="1"/>
</dbReference>
<dbReference type="EMBL" id="JAUIZM010000005">
    <property type="protein sequence ID" value="KAK1381948.1"/>
    <property type="molecule type" value="Genomic_DNA"/>
</dbReference>
<evidence type="ECO:0000313" key="10">
    <source>
        <dbReference type="EMBL" id="KAK1381939.1"/>
    </source>
</evidence>
<evidence type="ECO:0000256" key="5">
    <source>
        <dbReference type="ARBA" id="ARBA00022833"/>
    </source>
</evidence>
<sequence length="318" mass="36206">MGERKVVNKYIPPDFDPAKIPTKKIGNTKQSVIRTMCPMKIRCNSCGHYIDKGTKFNERIEEVTGKEYLGVIKIFRFYSKCSNCSSEIVMLTDPKNSDYVVESGGTRCFEPWREGDEEEVEVGDYMECLEKRSRDSKREMDRIAALHELKSMNSRRSKVSVDSLLEKLRSKEEEEKEEVEQLCAEDEAIIESRFRGGKGEFVRRIDDEDDWDEYPVSERLSNCNLKKRKVVSGEFTRNPTQLISEGSIFGSSKSKGTSGTPRAAFITSSVKANICAVKKKTLNREEGTEKVISKDNRQGKSNTALQCLCKDYASDEET</sequence>
<evidence type="ECO:0000313" key="11">
    <source>
        <dbReference type="EMBL" id="KAK1381948.1"/>
    </source>
</evidence>
<accession>A0AAD8IA39</accession>
<evidence type="ECO:0000256" key="1">
    <source>
        <dbReference type="ARBA" id="ARBA00004123"/>
    </source>
</evidence>
<feature type="binding site" evidence="8">
    <location>
        <position position="84"/>
    </location>
    <ligand>
        <name>Zn(2+)</name>
        <dbReference type="ChEBI" id="CHEBI:29105"/>
    </ligand>
</feature>
<dbReference type="GO" id="GO:0071006">
    <property type="term" value="C:U2-type catalytic step 1 spliceosome"/>
    <property type="evidence" value="ECO:0007669"/>
    <property type="project" value="UniProtKB-UniRule"/>
</dbReference>
<evidence type="ECO:0000256" key="6">
    <source>
        <dbReference type="ARBA" id="ARBA00023187"/>
    </source>
</evidence>
<dbReference type="AlphaFoldDB" id="A0AAD8IA39"/>
<dbReference type="EMBL" id="JAUIZM010000005">
    <property type="protein sequence ID" value="KAK1381939.1"/>
    <property type="molecule type" value="Genomic_DNA"/>
</dbReference>
<dbReference type="PANTHER" id="PTHR12111:SF1">
    <property type="entry name" value="SPLICING FACTOR YJU2"/>
    <property type="match status" value="1"/>
</dbReference>
<keyword evidence="12" id="KW-1185">Reference proteome</keyword>
<evidence type="ECO:0000313" key="12">
    <source>
        <dbReference type="Proteomes" id="UP001237642"/>
    </source>
</evidence>
<comment type="subcellular location">
    <subcellularLocation>
        <location evidence="1 8">Nucleus</location>
    </subcellularLocation>
</comment>
<keyword evidence="6" id="KW-0508">mRNA splicing</keyword>
<keyword evidence="5 8" id="KW-0862">Zinc</keyword>
<dbReference type="GO" id="GO:0046872">
    <property type="term" value="F:metal ion binding"/>
    <property type="evidence" value="ECO:0007669"/>
    <property type="project" value="UniProtKB-KW"/>
</dbReference>
<dbReference type="GO" id="GO:0000349">
    <property type="term" value="P:generation of catalytic spliceosome for first transesterification step"/>
    <property type="evidence" value="ECO:0007669"/>
    <property type="project" value="UniProtKB-UniRule"/>
</dbReference>
<comment type="similarity">
    <text evidence="8">Belongs to the CWC16 family. YJU2 subfamily.</text>
</comment>
<proteinExistence type="inferred from homology"/>
<keyword evidence="4 8" id="KW-0747">Spliceosome</keyword>
<evidence type="ECO:0000256" key="8">
    <source>
        <dbReference type="HAMAP-Rule" id="MF_03226"/>
    </source>
</evidence>
<evidence type="ECO:0000256" key="2">
    <source>
        <dbReference type="ARBA" id="ARBA00022664"/>
    </source>
</evidence>
<feature type="coiled-coil region" evidence="9">
    <location>
        <begin position="161"/>
        <end position="189"/>
    </location>
</feature>
<keyword evidence="7 8" id="KW-0539">Nucleus</keyword>
<comment type="subunit">
    <text evidence="8">Component of the spliceosome. Present in the activated B complex, the catalytically activated B* complex which catalyzes the branching, the catalytic step 1 C complex catalyzing the exon ligation, and the postcatalytic P complex containing the ligated exons (mRNA) and the excised lariat intron.</text>
</comment>
<evidence type="ECO:0000256" key="4">
    <source>
        <dbReference type="ARBA" id="ARBA00022728"/>
    </source>
</evidence>
<feature type="binding site" evidence="8">
    <location>
        <position position="81"/>
    </location>
    <ligand>
        <name>Zn(2+)</name>
        <dbReference type="ChEBI" id="CHEBI:29105"/>
    </ligand>
</feature>
<evidence type="ECO:0000256" key="9">
    <source>
        <dbReference type="SAM" id="Coils"/>
    </source>
</evidence>